<proteinExistence type="predicted"/>
<evidence type="ECO:0000256" key="1">
    <source>
        <dbReference type="ARBA" id="ARBA00004651"/>
    </source>
</evidence>
<evidence type="ECO:0000256" key="3">
    <source>
        <dbReference type="ARBA" id="ARBA00022692"/>
    </source>
</evidence>
<sequence length="454" mass="50437">MSSNFRVPPVTRLDEADLPALVKIVWHQKRLIATAIGVCGLIAAAYAFLATPKYQVSSVLRPAAINELDALNRSEIYHLPPNEALKKVGATLESYEARLGFFRANQKLFKEFERPGRTLEQSFEEFNRNSINLILPDPKKSDSLSAYIKLEMNYPQGIDGVAILNSFVEYAIAFERNEISADVDVIVKNRLNELQGKLDNARAAYNVQKEAKIASLGEGDALRRAQLLDELKALRAQLKTQRFDRMAQFNEAIGIARRLGIRKPTTPSSLGDSDRSGSSSVMRTEINNQQIPLYFMGVEALEAERAALQQRKSDDFTDGRIAQIAKELQLLESNREIEMLNSRENEDLFLAGVEPLRAEMTRLRNLNIDMSHIKLVAIDQNALEPVAPIAPKRALIVLLSLTLGAILGVFAVLIRHSIMRSRARSRSESVQVVMGGASLGDASVDTVTARIRNG</sequence>
<name>I4KDR0_9PSED</name>
<accession>I4KDR0</accession>
<dbReference type="Pfam" id="PF13807">
    <property type="entry name" value="GNVR"/>
    <property type="match status" value="1"/>
</dbReference>
<reference evidence="10" key="1">
    <citation type="journal article" date="2012" name="PLoS Genet.">
        <title>Comparative Genomics of Plant-Associated Pseudomonas spp.: Insights into Diversity and Inheritance of Traits Involved in Multitrophic Interactions.</title>
        <authorList>
            <person name="Loper J.E."/>
            <person name="Hassan K.A."/>
            <person name="Mavrodi D.V."/>
            <person name="Davis E.W.II."/>
            <person name="Lim C.K."/>
            <person name="Shaffer B.T."/>
            <person name="Elbourne L.D."/>
            <person name="Stockwell V.O."/>
            <person name="Hartney S.L."/>
            <person name="Breakwell K."/>
            <person name="Henkels M.D."/>
            <person name="Tetu S.G."/>
            <person name="Rangel L.I."/>
            <person name="Kidarsa T.A."/>
            <person name="Wilson N.L."/>
            <person name="van de Mortel J.E."/>
            <person name="Song C."/>
            <person name="Blumhagen R."/>
            <person name="Radune D."/>
            <person name="Hostetler J.B."/>
            <person name="Brinkac L.M."/>
            <person name="Durkin A.S."/>
            <person name="Kluepfel D.A."/>
            <person name="Wechter W.P."/>
            <person name="Anderson A.J."/>
            <person name="Kim Y.C."/>
            <person name="Pierson L.S.III."/>
            <person name="Pierson E.A."/>
            <person name="Lindow S.E."/>
            <person name="Kobayashi D.Y."/>
            <person name="Raaijmakers J.M."/>
            <person name="Weller D.M."/>
            <person name="Thomashow L.S."/>
            <person name="Allen A.E."/>
            <person name="Paulsen I.T."/>
        </authorList>
    </citation>
    <scope>NUCLEOTIDE SEQUENCE [LARGE SCALE GENOMIC DNA]</scope>
    <source>
        <strain evidence="10">SS101</strain>
    </source>
</reference>
<dbReference type="PANTHER" id="PTHR32309">
    <property type="entry name" value="TYROSINE-PROTEIN KINASE"/>
    <property type="match status" value="1"/>
</dbReference>
<dbReference type="PANTHER" id="PTHR32309:SF13">
    <property type="entry name" value="FERRIC ENTEROBACTIN TRANSPORT PROTEIN FEPE"/>
    <property type="match status" value="1"/>
</dbReference>
<dbReference type="Pfam" id="PF02706">
    <property type="entry name" value="Wzz"/>
    <property type="match status" value="1"/>
</dbReference>
<keyword evidence="3 7" id="KW-0812">Transmembrane</keyword>
<evidence type="ECO:0000256" key="7">
    <source>
        <dbReference type="SAM" id="Phobius"/>
    </source>
</evidence>
<dbReference type="InterPro" id="IPR032807">
    <property type="entry name" value="GNVR"/>
</dbReference>
<evidence type="ECO:0000256" key="4">
    <source>
        <dbReference type="ARBA" id="ARBA00022989"/>
    </source>
</evidence>
<dbReference type="Gene3D" id="3.30.1890.10">
    <property type="entry name" value="FepE-like"/>
    <property type="match status" value="2"/>
</dbReference>
<dbReference type="EMBL" id="AHPN01000001">
    <property type="protein sequence ID" value="EIK62850.1"/>
    <property type="molecule type" value="Genomic_DNA"/>
</dbReference>
<protein>
    <submittedName>
        <fullName evidence="10">Chain length determinant protein</fullName>
    </submittedName>
</protein>
<dbReference type="PATRIC" id="fig|1038924.3.peg.1620"/>
<dbReference type="GO" id="GO:0005886">
    <property type="term" value="C:plasma membrane"/>
    <property type="evidence" value="ECO:0007669"/>
    <property type="project" value="UniProtKB-SubCell"/>
</dbReference>
<dbReference type="Proteomes" id="UP000003213">
    <property type="component" value="Chromosome"/>
</dbReference>
<dbReference type="AlphaFoldDB" id="I4KDR0"/>
<keyword evidence="2" id="KW-1003">Cell membrane</keyword>
<dbReference type="InterPro" id="IPR050445">
    <property type="entry name" value="Bact_polysacc_biosynth/exp"/>
</dbReference>
<dbReference type="HOGENOM" id="CLU_625388_0_0_6"/>
<evidence type="ECO:0000313" key="10">
    <source>
        <dbReference type="EMBL" id="EIK62850.1"/>
    </source>
</evidence>
<evidence type="ECO:0000259" key="8">
    <source>
        <dbReference type="Pfam" id="PF02706"/>
    </source>
</evidence>
<feature type="transmembrane region" description="Helical" evidence="7">
    <location>
        <begin position="394"/>
        <end position="414"/>
    </location>
</feature>
<dbReference type="RefSeq" id="WP_003189782.1">
    <property type="nucleotide sequence ID" value="NZ_CM001513.1"/>
</dbReference>
<feature type="coiled-coil region" evidence="6">
    <location>
        <begin position="191"/>
        <end position="244"/>
    </location>
</feature>
<evidence type="ECO:0000256" key="2">
    <source>
        <dbReference type="ARBA" id="ARBA00022475"/>
    </source>
</evidence>
<feature type="domain" description="Polysaccharide chain length determinant N-terminal" evidence="8">
    <location>
        <begin position="14"/>
        <end position="72"/>
    </location>
</feature>
<comment type="subcellular location">
    <subcellularLocation>
        <location evidence="1">Cell membrane</location>
        <topology evidence="1">Multi-pass membrane protein</topology>
    </subcellularLocation>
</comment>
<organism evidence="10">
    <name type="scientific">Pseudomonas lactis</name>
    <dbReference type="NCBI Taxonomy" id="1615674"/>
    <lineage>
        <taxon>Bacteria</taxon>
        <taxon>Pseudomonadati</taxon>
        <taxon>Pseudomonadota</taxon>
        <taxon>Gammaproteobacteria</taxon>
        <taxon>Pseudomonadales</taxon>
        <taxon>Pseudomonadaceae</taxon>
        <taxon>Pseudomonas</taxon>
    </lineage>
</organism>
<comment type="caution">
    <text evidence="10">The sequence shown here is derived from an EMBL/GenBank/DDBJ whole genome shotgun (WGS) entry which is preliminary data.</text>
</comment>
<dbReference type="InterPro" id="IPR003856">
    <property type="entry name" value="LPS_length_determ_N"/>
</dbReference>
<keyword evidence="4 7" id="KW-1133">Transmembrane helix</keyword>
<dbReference type="GO" id="GO:0004713">
    <property type="term" value="F:protein tyrosine kinase activity"/>
    <property type="evidence" value="ECO:0007669"/>
    <property type="project" value="TreeGrafter"/>
</dbReference>
<evidence type="ECO:0000259" key="9">
    <source>
        <dbReference type="Pfam" id="PF13807"/>
    </source>
</evidence>
<feature type="domain" description="Tyrosine-protein kinase G-rich" evidence="9">
    <location>
        <begin position="377"/>
        <end position="416"/>
    </location>
</feature>
<keyword evidence="5 7" id="KW-0472">Membrane</keyword>
<evidence type="ECO:0000256" key="6">
    <source>
        <dbReference type="SAM" id="Coils"/>
    </source>
</evidence>
<keyword evidence="6" id="KW-0175">Coiled coil</keyword>
<evidence type="ECO:0000256" key="5">
    <source>
        <dbReference type="ARBA" id="ARBA00023136"/>
    </source>
</evidence>
<feature type="transmembrane region" description="Helical" evidence="7">
    <location>
        <begin position="31"/>
        <end position="49"/>
    </location>
</feature>
<gene>
    <name evidence="10" type="ORF">PflSS101_1657</name>
</gene>
<dbReference type="SUPFAM" id="SSF160355">
    <property type="entry name" value="Bacterial polysaccharide co-polymerase-like"/>
    <property type="match status" value="2"/>
</dbReference>